<reference evidence="3 4" key="1">
    <citation type="journal article" date="2013" name="Int. J. Syst. Evol. Microbiol.">
        <title>Ilumatobacter nonamiense sp. nov. and Ilumatobacter coccineum sp. nov., isolated from seashore sand.</title>
        <authorList>
            <person name="Matsumoto A."/>
            <person name="Kasai H."/>
            <person name="Matsuo Y."/>
            <person name="Shizuri Y."/>
            <person name="Ichikawa N."/>
            <person name="Fujita N."/>
            <person name="Omura S."/>
            <person name="Takahashi Y."/>
        </authorList>
    </citation>
    <scope>NUCLEOTIDE SEQUENCE [LARGE SCALE GENOMIC DNA]</scope>
    <source>
        <strain evidence="4">NBRC 103263 / KCTC 29153 / YM16-304</strain>
    </source>
</reference>
<keyword evidence="2" id="KW-1133">Transmembrane helix</keyword>
<keyword evidence="4" id="KW-1185">Reference proteome</keyword>
<dbReference type="RefSeq" id="WP_015439680.1">
    <property type="nucleotide sequence ID" value="NC_020520.1"/>
</dbReference>
<name>A0A6C7E1N2_ILUCY</name>
<evidence type="ECO:0000256" key="1">
    <source>
        <dbReference type="SAM" id="MobiDB-lite"/>
    </source>
</evidence>
<feature type="region of interest" description="Disordered" evidence="1">
    <location>
        <begin position="122"/>
        <end position="190"/>
    </location>
</feature>
<feature type="transmembrane region" description="Helical" evidence="2">
    <location>
        <begin position="93"/>
        <end position="114"/>
    </location>
</feature>
<dbReference type="KEGG" id="aym:YM304_01180"/>
<proteinExistence type="predicted"/>
<sequence>MSFAKPTTVVSWFVSILVMFAFAGLITSCVITIGIWPGEVKLLAPFFCTDAQPDAFVVADTYNPHPGETVTNFSLYCMGPRGDATDHGFMKPFLLISAIHGLIIVGPMVLFTSVGRLSATATGMTNPRTSTSATNDEPFGGFGDFSEFSDADDTSDDDDERDDIRREPPRREPPRRSPAPPGSTPGPFVD</sequence>
<feature type="compositionally biased region" description="Polar residues" evidence="1">
    <location>
        <begin position="122"/>
        <end position="135"/>
    </location>
</feature>
<feature type="compositionally biased region" description="Acidic residues" evidence="1">
    <location>
        <begin position="147"/>
        <end position="161"/>
    </location>
</feature>
<gene>
    <name evidence="3" type="ORF">YM304_01180</name>
</gene>
<feature type="compositionally biased region" description="Basic and acidic residues" evidence="1">
    <location>
        <begin position="162"/>
        <end position="175"/>
    </location>
</feature>
<dbReference type="Proteomes" id="UP000011863">
    <property type="component" value="Chromosome"/>
</dbReference>
<dbReference type="OrthoDB" id="4485260at2"/>
<evidence type="ECO:0000313" key="3">
    <source>
        <dbReference type="EMBL" id="BAN00432.1"/>
    </source>
</evidence>
<dbReference type="AlphaFoldDB" id="A0A6C7E1N2"/>
<evidence type="ECO:0000313" key="4">
    <source>
        <dbReference type="Proteomes" id="UP000011863"/>
    </source>
</evidence>
<feature type="compositionally biased region" description="Low complexity" evidence="1">
    <location>
        <begin position="136"/>
        <end position="146"/>
    </location>
</feature>
<dbReference type="PROSITE" id="PS51257">
    <property type="entry name" value="PROKAR_LIPOPROTEIN"/>
    <property type="match status" value="1"/>
</dbReference>
<keyword evidence="2" id="KW-0812">Transmembrane</keyword>
<organism evidence="3 4">
    <name type="scientific">Ilumatobacter coccineus (strain NBRC 103263 / KCTC 29153 / YM16-304)</name>
    <dbReference type="NCBI Taxonomy" id="1313172"/>
    <lineage>
        <taxon>Bacteria</taxon>
        <taxon>Bacillati</taxon>
        <taxon>Actinomycetota</taxon>
        <taxon>Acidimicrobiia</taxon>
        <taxon>Acidimicrobiales</taxon>
        <taxon>Ilumatobacteraceae</taxon>
        <taxon>Ilumatobacter</taxon>
    </lineage>
</organism>
<protein>
    <submittedName>
        <fullName evidence="3">Uncharacterized protein</fullName>
    </submittedName>
</protein>
<accession>A0A6C7E1N2</accession>
<dbReference type="EMBL" id="AP012057">
    <property type="protein sequence ID" value="BAN00432.1"/>
    <property type="molecule type" value="Genomic_DNA"/>
</dbReference>
<feature type="transmembrane region" description="Helical" evidence="2">
    <location>
        <begin position="12"/>
        <end position="36"/>
    </location>
</feature>
<keyword evidence="2" id="KW-0472">Membrane</keyword>
<evidence type="ECO:0000256" key="2">
    <source>
        <dbReference type="SAM" id="Phobius"/>
    </source>
</evidence>